<sequence length="161" mass="16607">MTGRSLLLLLLLAATACGTGPTGVVGAGEPARGFTQGTRLYFVQSGGLASVGRPEGPLDAAAAVELLTGGPTAKERERDFDTVLPRNLAVRVSDDGFALEKGSSMLVGGKWLPPVERLSRLATGQLVCTIAAATAAGRGVDVDEVRVAVPEKGAVRCEDYR</sequence>
<dbReference type="RefSeq" id="WP_184968346.1">
    <property type="nucleotide sequence ID" value="NZ_JACHIN010000010.1"/>
</dbReference>
<dbReference type="EMBL" id="JACHIN010000010">
    <property type="protein sequence ID" value="MBB5081183.1"/>
    <property type="molecule type" value="Genomic_DNA"/>
</dbReference>
<accession>A0A7W8AAF3</accession>
<comment type="caution">
    <text evidence="2">The sequence shown here is derived from an EMBL/GenBank/DDBJ whole genome shotgun (WGS) entry which is preliminary data.</text>
</comment>
<feature type="signal peptide" evidence="1">
    <location>
        <begin position="1"/>
        <end position="27"/>
    </location>
</feature>
<protein>
    <recommendedName>
        <fullName evidence="4">GerMN domain-containing protein</fullName>
    </recommendedName>
</protein>
<evidence type="ECO:0000313" key="2">
    <source>
        <dbReference type="EMBL" id="MBB5081183.1"/>
    </source>
</evidence>
<dbReference type="PROSITE" id="PS51257">
    <property type="entry name" value="PROKAR_LIPOPROTEIN"/>
    <property type="match status" value="1"/>
</dbReference>
<keyword evidence="3" id="KW-1185">Reference proteome</keyword>
<dbReference type="AlphaFoldDB" id="A0A7W8AAF3"/>
<evidence type="ECO:0008006" key="4">
    <source>
        <dbReference type="Google" id="ProtNLM"/>
    </source>
</evidence>
<organism evidence="2 3">
    <name type="scientific">Nonomuraea endophytica</name>
    <dbReference type="NCBI Taxonomy" id="714136"/>
    <lineage>
        <taxon>Bacteria</taxon>
        <taxon>Bacillati</taxon>
        <taxon>Actinomycetota</taxon>
        <taxon>Actinomycetes</taxon>
        <taxon>Streptosporangiales</taxon>
        <taxon>Streptosporangiaceae</taxon>
        <taxon>Nonomuraea</taxon>
    </lineage>
</organism>
<proteinExistence type="predicted"/>
<keyword evidence="1" id="KW-0732">Signal</keyword>
<feature type="chain" id="PRO_5031334756" description="GerMN domain-containing protein" evidence="1">
    <location>
        <begin position="28"/>
        <end position="161"/>
    </location>
</feature>
<name>A0A7W8AAF3_9ACTN</name>
<evidence type="ECO:0000256" key="1">
    <source>
        <dbReference type="SAM" id="SignalP"/>
    </source>
</evidence>
<reference evidence="2 3" key="1">
    <citation type="submission" date="2020-08" db="EMBL/GenBank/DDBJ databases">
        <title>Genomic Encyclopedia of Type Strains, Phase IV (KMG-IV): sequencing the most valuable type-strain genomes for metagenomic binning, comparative biology and taxonomic classification.</title>
        <authorList>
            <person name="Goeker M."/>
        </authorList>
    </citation>
    <scope>NUCLEOTIDE SEQUENCE [LARGE SCALE GENOMIC DNA]</scope>
    <source>
        <strain evidence="2 3">DSM 45385</strain>
    </source>
</reference>
<evidence type="ECO:0000313" key="3">
    <source>
        <dbReference type="Proteomes" id="UP000568380"/>
    </source>
</evidence>
<gene>
    <name evidence="2" type="ORF">HNR40_006678</name>
</gene>
<dbReference type="Proteomes" id="UP000568380">
    <property type="component" value="Unassembled WGS sequence"/>
</dbReference>